<dbReference type="Proteomes" id="UP000695022">
    <property type="component" value="Unplaced"/>
</dbReference>
<proteinExistence type="predicted"/>
<dbReference type="GeneID" id="106816199"/>
<protein>
    <submittedName>
        <fullName evidence="4">COP9 signalosome complex subunit 3-like</fullName>
    </submittedName>
</protein>
<accession>A0ABM1EVM7</accession>
<sequence>MAAALEQFVNNVRNLSAQGNFSQLCEFINKSMDILAKHASHLDNVLATLDLQQHSLGVLAILVVKYELQNIPDFEGLFALTQEFILGCNGEQVRFATDSYSELCHQMTRQLVERKQPIRGISLVSSAIQKIQLYPSQLTSIHADLCQLCLVAKCFKPALDFLDADITDISKENSAYDVKHFLAYYYYGGMIYTGLKNYDRALYFFEITST</sequence>
<keyword evidence="1" id="KW-0963">Cytoplasm</keyword>
<dbReference type="Pfam" id="PF22788">
    <property type="entry name" value="COP9_hel_rpt"/>
    <property type="match status" value="1"/>
</dbReference>
<evidence type="ECO:0000313" key="3">
    <source>
        <dbReference type="Proteomes" id="UP000695022"/>
    </source>
</evidence>
<dbReference type="InterPro" id="IPR050756">
    <property type="entry name" value="CSN3"/>
</dbReference>
<organism evidence="3 4">
    <name type="scientific">Priapulus caudatus</name>
    <name type="common">Priapulid worm</name>
    <dbReference type="NCBI Taxonomy" id="37621"/>
    <lineage>
        <taxon>Eukaryota</taxon>
        <taxon>Metazoa</taxon>
        <taxon>Ecdysozoa</taxon>
        <taxon>Scalidophora</taxon>
        <taxon>Priapulida</taxon>
        <taxon>Priapulimorpha</taxon>
        <taxon>Priapulimorphida</taxon>
        <taxon>Priapulidae</taxon>
        <taxon>Priapulus</taxon>
    </lineage>
</organism>
<dbReference type="RefSeq" id="XP_014676248.1">
    <property type="nucleotide sequence ID" value="XM_014820762.1"/>
</dbReference>
<keyword evidence="3" id="KW-1185">Reference proteome</keyword>
<feature type="domain" description="COP9 signalosome complex subunit 3 N-terminal helical repeats" evidence="2">
    <location>
        <begin position="18"/>
        <end position="208"/>
    </location>
</feature>
<evidence type="ECO:0000256" key="1">
    <source>
        <dbReference type="ARBA" id="ARBA00022490"/>
    </source>
</evidence>
<evidence type="ECO:0000259" key="2">
    <source>
        <dbReference type="Pfam" id="PF22788"/>
    </source>
</evidence>
<name>A0ABM1EVM7_PRICU</name>
<gene>
    <name evidence="4" type="primary">LOC106816199</name>
</gene>
<dbReference type="InterPro" id="IPR055089">
    <property type="entry name" value="COP9_N"/>
</dbReference>
<dbReference type="PANTHER" id="PTHR10758:SF1">
    <property type="entry name" value="COP9 SIGNALOSOME COMPLEX SUBUNIT 3"/>
    <property type="match status" value="1"/>
</dbReference>
<dbReference type="PANTHER" id="PTHR10758">
    <property type="entry name" value="26S PROTEASOME NON-ATPASE REGULATORY SUBUNIT 3/COP9 SIGNALOSOME COMPLEX SUBUNIT 3"/>
    <property type="match status" value="1"/>
</dbReference>
<reference evidence="4" key="1">
    <citation type="submission" date="2025-08" db="UniProtKB">
        <authorList>
            <consortium name="RefSeq"/>
        </authorList>
    </citation>
    <scope>IDENTIFICATION</scope>
</reference>
<evidence type="ECO:0000313" key="4">
    <source>
        <dbReference type="RefSeq" id="XP_014676248.1"/>
    </source>
</evidence>